<proteinExistence type="predicted"/>
<dbReference type="EMBL" id="BBLT01000002">
    <property type="protein sequence ID" value="GAL84399.1"/>
    <property type="molecule type" value="Genomic_DNA"/>
</dbReference>
<comment type="caution">
    <text evidence="2">The sequence shown here is derived from an EMBL/GenBank/DDBJ whole genome shotgun (WGS) entry which is preliminary data.</text>
</comment>
<protein>
    <recommendedName>
        <fullName evidence="4">Bacteroidetes-specific membrane protein</fullName>
    </recommendedName>
</protein>
<dbReference type="STRING" id="153721.MYP_1627"/>
<organism evidence="2 3">
    <name type="scientific">Sporocytophaga myxococcoides</name>
    <dbReference type="NCBI Taxonomy" id="153721"/>
    <lineage>
        <taxon>Bacteria</taxon>
        <taxon>Pseudomonadati</taxon>
        <taxon>Bacteroidota</taxon>
        <taxon>Cytophagia</taxon>
        <taxon>Cytophagales</taxon>
        <taxon>Cytophagaceae</taxon>
        <taxon>Sporocytophaga</taxon>
    </lineage>
</organism>
<dbReference type="AlphaFoldDB" id="A0A098LDA2"/>
<keyword evidence="3" id="KW-1185">Reference proteome</keyword>
<feature type="chain" id="PRO_5001937342" description="Bacteroidetes-specific membrane protein" evidence="1">
    <location>
        <begin position="27"/>
        <end position="352"/>
    </location>
</feature>
<dbReference type="InterPro" id="IPR019861">
    <property type="entry name" value="PorP/SprF_Bacteroidetes"/>
</dbReference>
<name>A0A098LDA2_9BACT</name>
<dbReference type="NCBIfam" id="TIGR03519">
    <property type="entry name" value="T9SS_PorP_fam"/>
    <property type="match status" value="1"/>
</dbReference>
<dbReference type="RefSeq" id="WP_045460896.1">
    <property type="nucleotide sequence ID" value="NZ_BBLT01000002.1"/>
</dbReference>
<accession>A0A098LDA2</accession>
<reference evidence="2 3" key="1">
    <citation type="submission" date="2014-09" db="EMBL/GenBank/DDBJ databases">
        <title>Sporocytophaga myxococcoides PG-01 genome sequencing.</title>
        <authorList>
            <person name="Liu L."/>
            <person name="Gao P.J."/>
            <person name="Chen G.J."/>
            <person name="Wang L.S."/>
        </authorList>
    </citation>
    <scope>NUCLEOTIDE SEQUENCE [LARGE SCALE GENOMIC DNA]</scope>
    <source>
        <strain evidence="2 3">PG-01</strain>
    </source>
</reference>
<dbReference type="OrthoDB" id="1186563at2"/>
<gene>
    <name evidence="2" type="ORF">MYP_1627</name>
</gene>
<keyword evidence="1" id="KW-0732">Signal</keyword>
<dbReference type="Pfam" id="PF11751">
    <property type="entry name" value="PorP_SprF"/>
    <property type="match status" value="1"/>
</dbReference>
<evidence type="ECO:0000313" key="2">
    <source>
        <dbReference type="EMBL" id="GAL84399.1"/>
    </source>
</evidence>
<evidence type="ECO:0008006" key="4">
    <source>
        <dbReference type="Google" id="ProtNLM"/>
    </source>
</evidence>
<sequence length="352" mass="39550">MKLKRICVGFWACFFIVSLCIREVKAQDAAFSQYYASGLYLNPAMAGIYSNLTFNSSYRNQWRSVANIPYVTNQISLIKPIYAKKGIEDSHLGGLGLSIYNDRAGDGNFKTIGINLNAAYNLWLSSNKMNCLTFGLQGGIVQRNIDFTNLQWGSQFNPYIGYDVTEFVSEESVNTAKIYADVSAGAIYYYNAGRDYSDKGYSAYAGFAAYHLSSPNESMVKGVINKVPYLFKLHAGFEVKAGERLNISPNVLVLSQNPYRQINAGAYFTYVFNDQKKFLAPRDVIFGGWYRLQDAFIASLGLGNDNYMIGFSYDYNASALKSISRGRGAYEISLTLMKVREGRSRRFYTPRI</sequence>
<evidence type="ECO:0000256" key="1">
    <source>
        <dbReference type="SAM" id="SignalP"/>
    </source>
</evidence>
<dbReference type="eggNOG" id="COG0460">
    <property type="taxonomic scope" value="Bacteria"/>
</dbReference>
<evidence type="ECO:0000313" key="3">
    <source>
        <dbReference type="Proteomes" id="UP000030185"/>
    </source>
</evidence>
<feature type="signal peptide" evidence="1">
    <location>
        <begin position="1"/>
        <end position="26"/>
    </location>
</feature>
<dbReference type="Proteomes" id="UP000030185">
    <property type="component" value="Unassembled WGS sequence"/>
</dbReference>